<comment type="cofactor">
    <cofactor evidence="2">
        <name>Fe(2+)</name>
        <dbReference type="ChEBI" id="CHEBI:29033"/>
    </cofactor>
    <text evidence="2">Binds 1 Fe(2+) ion.</text>
</comment>
<comment type="caution">
    <text evidence="3">The sequence shown here is derived from an EMBL/GenBank/DDBJ whole genome shotgun (WGS) entry which is preliminary data.</text>
</comment>
<dbReference type="AlphaFoldDB" id="A0A917HKG7"/>
<dbReference type="InterPro" id="IPR023635">
    <property type="entry name" value="Peptide_deformylase"/>
</dbReference>
<gene>
    <name evidence="2" type="primary">def</name>
    <name evidence="3" type="ORF">GCM10007415_12690</name>
</gene>
<name>A0A917HKG7_9SPHI</name>
<evidence type="ECO:0000256" key="2">
    <source>
        <dbReference type="HAMAP-Rule" id="MF_00163"/>
    </source>
</evidence>
<comment type="similarity">
    <text evidence="1 2">Belongs to the polypeptide deformylase family.</text>
</comment>
<keyword evidence="4" id="KW-1185">Reference proteome</keyword>
<reference evidence="3" key="1">
    <citation type="journal article" date="2014" name="Int. J. Syst. Evol. Microbiol.">
        <title>Complete genome sequence of Corynebacterium casei LMG S-19264T (=DSM 44701T), isolated from a smear-ripened cheese.</title>
        <authorList>
            <consortium name="US DOE Joint Genome Institute (JGI-PGF)"/>
            <person name="Walter F."/>
            <person name="Albersmeier A."/>
            <person name="Kalinowski J."/>
            <person name="Ruckert C."/>
        </authorList>
    </citation>
    <scope>NUCLEOTIDE SEQUENCE</scope>
    <source>
        <strain evidence="3">CGMCC 1.12195</strain>
    </source>
</reference>
<feature type="binding site" evidence="2">
    <location>
        <position position="375"/>
    </location>
    <ligand>
        <name>Fe cation</name>
        <dbReference type="ChEBI" id="CHEBI:24875"/>
    </ligand>
</feature>
<keyword evidence="2" id="KW-0408">Iron</keyword>
<dbReference type="GO" id="GO:0046872">
    <property type="term" value="F:metal ion binding"/>
    <property type="evidence" value="ECO:0007669"/>
    <property type="project" value="UniProtKB-KW"/>
</dbReference>
<dbReference type="RefSeq" id="WP_229738606.1">
    <property type="nucleotide sequence ID" value="NZ_BMER01000001.1"/>
</dbReference>
<feature type="active site" evidence="2">
    <location>
        <position position="376"/>
    </location>
</feature>
<dbReference type="EC" id="3.5.1.88" evidence="2"/>
<feature type="binding site" evidence="2">
    <location>
        <position position="333"/>
    </location>
    <ligand>
        <name>Fe cation</name>
        <dbReference type="ChEBI" id="CHEBI:24875"/>
    </ligand>
</feature>
<dbReference type="Pfam" id="PF01327">
    <property type="entry name" value="Pep_deformylase"/>
    <property type="match status" value="1"/>
</dbReference>
<accession>A0A917HKG7</accession>
<dbReference type="EMBL" id="BMER01000001">
    <property type="protein sequence ID" value="GGG81486.1"/>
    <property type="molecule type" value="Genomic_DNA"/>
</dbReference>
<keyword evidence="2" id="KW-0479">Metal-binding</keyword>
<evidence type="ECO:0000313" key="3">
    <source>
        <dbReference type="EMBL" id="GGG81486.1"/>
    </source>
</evidence>
<reference evidence="3" key="2">
    <citation type="submission" date="2020-09" db="EMBL/GenBank/DDBJ databases">
        <authorList>
            <person name="Sun Q."/>
            <person name="Zhou Y."/>
        </authorList>
    </citation>
    <scope>NUCLEOTIDE SEQUENCE</scope>
    <source>
        <strain evidence="3">CGMCC 1.12195</strain>
    </source>
</reference>
<dbReference type="Pfam" id="PF07920">
    <property type="entry name" value="DUF1684"/>
    <property type="match status" value="1"/>
</dbReference>
<dbReference type="Gene3D" id="3.90.45.10">
    <property type="entry name" value="Peptide deformylase"/>
    <property type="match status" value="1"/>
</dbReference>
<keyword evidence="2" id="KW-0378">Hydrolase</keyword>
<dbReference type="HAMAP" id="MF_00163">
    <property type="entry name" value="Pep_deformylase"/>
    <property type="match status" value="1"/>
</dbReference>
<dbReference type="PANTHER" id="PTHR41913:SF1">
    <property type="entry name" value="DUF1684 DOMAIN-CONTAINING PROTEIN"/>
    <property type="match status" value="1"/>
</dbReference>
<evidence type="ECO:0000313" key="4">
    <source>
        <dbReference type="Proteomes" id="UP000660862"/>
    </source>
</evidence>
<dbReference type="GO" id="GO:0006412">
    <property type="term" value="P:translation"/>
    <property type="evidence" value="ECO:0007669"/>
    <property type="project" value="UniProtKB-UniRule"/>
</dbReference>
<sequence>MKRIFDLRLKGLLYAVCCFILIAPGQAQTYRDSLLASRQAKLDHFAKDPTAPLKQTDIQYLHHYEPDSGYRVQATIELLLNELPFRMPTSDGTSKEYIRYAKARFSIDGEASELTIYRSTDLFVSPAYRNHLFLPFTDETNGGETYGGGRYIDLSVTDIHDGRIAIDFNTAYNPYCAYSGGYRCPVPPAENQLPIAIKAGEKNYTGPIRQRPQPSVPPKPLTEAERDLILAGDTAQLLRVIQDTVAAETRILRSLSNDIDPKDTLLPLLANRMYLAVTDSLHPGVGIAAPQVGINRNVIWVQRFDKPDEPLELYLNPKITWRSKLLRKGLEGCLSIPDTMGQVLRNYTIRLSYQDIAGTHHEEMIEGFTAVVFQHETDHLYGILFTDRLAEQEANAYHLINAEVQLYLEQRLRRQ</sequence>
<dbReference type="PRINTS" id="PR01576">
    <property type="entry name" value="PDEFORMYLASE"/>
</dbReference>
<dbReference type="PANTHER" id="PTHR41913">
    <property type="entry name" value="DUF1684 DOMAIN-CONTAINING PROTEIN"/>
    <property type="match status" value="1"/>
</dbReference>
<dbReference type="InterPro" id="IPR012467">
    <property type="entry name" value="DUF1684"/>
</dbReference>
<keyword evidence="2" id="KW-0648">Protein biosynthesis</keyword>
<dbReference type="GO" id="GO:0042586">
    <property type="term" value="F:peptide deformylase activity"/>
    <property type="evidence" value="ECO:0007669"/>
    <property type="project" value="UniProtKB-UniRule"/>
</dbReference>
<dbReference type="Proteomes" id="UP000660862">
    <property type="component" value="Unassembled WGS sequence"/>
</dbReference>
<comment type="catalytic activity">
    <reaction evidence="2">
        <text>N-terminal N-formyl-L-methionyl-[peptide] + H2O = N-terminal L-methionyl-[peptide] + formate</text>
        <dbReference type="Rhea" id="RHEA:24420"/>
        <dbReference type="Rhea" id="RHEA-COMP:10639"/>
        <dbReference type="Rhea" id="RHEA-COMP:10640"/>
        <dbReference type="ChEBI" id="CHEBI:15377"/>
        <dbReference type="ChEBI" id="CHEBI:15740"/>
        <dbReference type="ChEBI" id="CHEBI:49298"/>
        <dbReference type="ChEBI" id="CHEBI:64731"/>
        <dbReference type="EC" id="3.5.1.88"/>
    </reaction>
</comment>
<comment type="function">
    <text evidence="2">Removes the formyl group from the N-terminal Met of newly synthesized proteins. Requires at least a dipeptide for an efficient rate of reaction. N-terminal L-methionine is a prerequisite for activity but the enzyme has broad specificity at other positions.</text>
</comment>
<organism evidence="3 4">
    <name type="scientific">Parapedobacter pyrenivorans</name>
    <dbReference type="NCBI Taxonomy" id="1305674"/>
    <lineage>
        <taxon>Bacteria</taxon>
        <taxon>Pseudomonadati</taxon>
        <taxon>Bacteroidota</taxon>
        <taxon>Sphingobacteriia</taxon>
        <taxon>Sphingobacteriales</taxon>
        <taxon>Sphingobacteriaceae</taxon>
        <taxon>Parapedobacter</taxon>
    </lineage>
</organism>
<protein>
    <recommendedName>
        <fullName evidence="2">Peptide deformylase</fullName>
        <shortName evidence="2">PDF</shortName>
        <ecNumber evidence="2">3.5.1.88</ecNumber>
    </recommendedName>
    <alternativeName>
        <fullName evidence="2">Polypeptide deformylase</fullName>
    </alternativeName>
</protein>
<dbReference type="CDD" id="cd00487">
    <property type="entry name" value="Pep_deformylase"/>
    <property type="match status" value="1"/>
</dbReference>
<dbReference type="InterPro" id="IPR036821">
    <property type="entry name" value="Peptide_deformylase_sf"/>
</dbReference>
<evidence type="ECO:0000256" key="1">
    <source>
        <dbReference type="ARBA" id="ARBA00010759"/>
    </source>
</evidence>
<proteinExistence type="inferred from homology"/>
<dbReference type="SUPFAM" id="SSF56420">
    <property type="entry name" value="Peptide deformylase"/>
    <property type="match status" value="1"/>
</dbReference>
<feature type="binding site" evidence="2">
    <location>
        <position position="379"/>
    </location>
    <ligand>
        <name>Fe cation</name>
        <dbReference type="ChEBI" id="CHEBI:24875"/>
    </ligand>
</feature>